<dbReference type="GO" id="GO:0006508">
    <property type="term" value="P:proteolysis"/>
    <property type="evidence" value="ECO:0007669"/>
    <property type="project" value="UniProtKB-KW"/>
</dbReference>
<dbReference type="AlphaFoldDB" id="A0A8B8LC30"/>
<dbReference type="Gene3D" id="3.40.50.1820">
    <property type="entry name" value="alpha/beta hydrolase"/>
    <property type="match status" value="1"/>
</dbReference>
<sequence>MGIRLGFHFTIILFSLFSLPSFTFAFAPIIPTFPSALRQELKQHSPSAQNALYRTKFFTQTLDHFNFNPQSYKTFQQRYLINDTYWGGAKKKAPIFVYTGNEGNIEWFTQNTGFMFEKAPYFKALLVFIEHRFYGKSIPFGGNKKVAYANSSTLGYLSSTQALADYATLIIGLKKNLSATDSPVVVFGGSYGGMLAAWFRMKYPHVAIGALASSAPILHFMDLVSPDIFSSIITQDFRSESENCYKVIKGSWELISDTANEHGGVELLRKSFRICSNDIGEGALEGWLRTAWTYTAMTDYPTPSNFLNPLPPYPVKKMCEAIDSSVAENNTLGKLYAAANIYYNYTGTATCFDLDDDSDPHDLGGWQWQACTEMIMPVGGSNKESIFPESEWSYEARSSFCDSFFGVEPRPHWITTEFGGHSIERVLKRSTSNIIFFNGLRDPWSGGGVLKNISKTIVAIVAKEGAHHVDLRYSTKEDPKWLKDVRKQEVQIIASWISQYYQDLQSNN</sequence>
<evidence type="ECO:0000256" key="5">
    <source>
        <dbReference type="ARBA" id="ARBA00023180"/>
    </source>
</evidence>
<dbReference type="SUPFAM" id="SSF53474">
    <property type="entry name" value="alpha/beta-Hydrolases"/>
    <property type="match status" value="1"/>
</dbReference>
<reference evidence="7" key="1">
    <citation type="journal article" date="2019" name="Toxins">
        <title>Detection of Abrin-Like and Prepropulchellin-Like Toxin Genes and Transcripts Using Whole Genome Sequencing and Full-Length Transcript Sequencing of Abrus precatorius.</title>
        <authorList>
            <person name="Hovde B.T."/>
            <person name="Daligault H.E."/>
            <person name="Hanschen E.R."/>
            <person name="Kunde Y.A."/>
            <person name="Johnson M.B."/>
            <person name="Starkenburg S.R."/>
            <person name="Johnson S.L."/>
        </authorList>
    </citation>
    <scope>NUCLEOTIDE SEQUENCE [LARGE SCALE GENOMIC DNA]</scope>
</reference>
<dbReference type="Pfam" id="PF05577">
    <property type="entry name" value="Peptidase_S28"/>
    <property type="match status" value="1"/>
</dbReference>
<reference evidence="8" key="2">
    <citation type="submission" date="2025-08" db="UniProtKB">
        <authorList>
            <consortium name="RefSeq"/>
        </authorList>
    </citation>
    <scope>IDENTIFICATION</scope>
    <source>
        <tissue evidence="8">Young leaves</tissue>
    </source>
</reference>
<accession>A0A8B8LC30</accession>
<dbReference type="InterPro" id="IPR042269">
    <property type="entry name" value="Ser_carbopepase_S28_SKS"/>
</dbReference>
<dbReference type="OrthoDB" id="2130629at2759"/>
<dbReference type="Gene3D" id="1.20.120.980">
    <property type="entry name" value="Serine carboxypeptidase S28, SKS domain"/>
    <property type="match status" value="1"/>
</dbReference>
<dbReference type="InterPro" id="IPR008758">
    <property type="entry name" value="Peptidase_S28"/>
</dbReference>
<keyword evidence="4" id="KW-0378">Hydrolase</keyword>
<keyword evidence="3 6" id="KW-0732">Signal</keyword>
<evidence type="ECO:0000256" key="3">
    <source>
        <dbReference type="ARBA" id="ARBA00022729"/>
    </source>
</evidence>
<keyword evidence="2" id="KW-0645">Protease</keyword>
<dbReference type="Proteomes" id="UP000694853">
    <property type="component" value="Unplaced"/>
</dbReference>
<dbReference type="PANTHER" id="PTHR11010">
    <property type="entry name" value="PROTEASE S28 PRO-X CARBOXYPEPTIDASE-RELATED"/>
    <property type="match status" value="1"/>
</dbReference>
<organism evidence="7 8">
    <name type="scientific">Abrus precatorius</name>
    <name type="common">Indian licorice</name>
    <name type="synonym">Glycine abrus</name>
    <dbReference type="NCBI Taxonomy" id="3816"/>
    <lineage>
        <taxon>Eukaryota</taxon>
        <taxon>Viridiplantae</taxon>
        <taxon>Streptophyta</taxon>
        <taxon>Embryophyta</taxon>
        <taxon>Tracheophyta</taxon>
        <taxon>Spermatophyta</taxon>
        <taxon>Magnoliopsida</taxon>
        <taxon>eudicotyledons</taxon>
        <taxon>Gunneridae</taxon>
        <taxon>Pentapetalae</taxon>
        <taxon>rosids</taxon>
        <taxon>fabids</taxon>
        <taxon>Fabales</taxon>
        <taxon>Fabaceae</taxon>
        <taxon>Papilionoideae</taxon>
        <taxon>50 kb inversion clade</taxon>
        <taxon>NPAAA clade</taxon>
        <taxon>indigoferoid/millettioid clade</taxon>
        <taxon>Abreae</taxon>
        <taxon>Abrus</taxon>
    </lineage>
</organism>
<dbReference type="InterPro" id="IPR029058">
    <property type="entry name" value="AB_hydrolase_fold"/>
</dbReference>
<evidence type="ECO:0000256" key="4">
    <source>
        <dbReference type="ARBA" id="ARBA00022801"/>
    </source>
</evidence>
<evidence type="ECO:0000313" key="7">
    <source>
        <dbReference type="Proteomes" id="UP000694853"/>
    </source>
</evidence>
<keyword evidence="7" id="KW-1185">Reference proteome</keyword>
<feature type="chain" id="PRO_5034751041" evidence="6">
    <location>
        <begin position="26"/>
        <end position="508"/>
    </location>
</feature>
<dbReference type="GeneID" id="113863447"/>
<evidence type="ECO:0000256" key="2">
    <source>
        <dbReference type="ARBA" id="ARBA00022670"/>
    </source>
</evidence>
<dbReference type="PANTHER" id="PTHR11010:SF120">
    <property type="entry name" value="LYSOSOMAL PRO-X CARBOXYPEPTIDASE"/>
    <property type="match status" value="1"/>
</dbReference>
<gene>
    <name evidence="8" type="primary">LOC113863447</name>
</gene>
<evidence type="ECO:0000313" key="8">
    <source>
        <dbReference type="RefSeq" id="XP_027352833.1"/>
    </source>
</evidence>
<dbReference type="GO" id="GO:0008239">
    <property type="term" value="F:dipeptidyl-peptidase activity"/>
    <property type="evidence" value="ECO:0007669"/>
    <property type="project" value="TreeGrafter"/>
</dbReference>
<protein>
    <submittedName>
        <fullName evidence="8">Lysosomal Pro-X carboxypeptidase-like</fullName>
    </submittedName>
</protein>
<dbReference type="GO" id="GO:0070008">
    <property type="term" value="F:serine-type exopeptidase activity"/>
    <property type="evidence" value="ECO:0007669"/>
    <property type="project" value="InterPro"/>
</dbReference>
<evidence type="ECO:0000256" key="1">
    <source>
        <dbReference type="ARBA" id="ARBA00011079"/>
    </source>
</evidence>
<feature type="signal peptide" evidence="6">
    <location>
        <begin position="1"/>
        <end position="25"/>
    </location>
</feature>
<comment type="similarity">
    <text evidence="1">Belongs to the peptidase S28 family.</text>
</comment>
<dbReference type="KEGG" id="aprc:113863447"/>
<name>A0A8B8LC30_ABRPR</name>
<proteinExistence type="inferred from homology"/>
<evidence type="ECO:0000256" key="6">
    <source>
        <dbReference type="SAM" id="SignalP"/>
    </source>
</evidence>
<keyword evidence="5" id="KW-0325">Glycoprotein</keyword>
<dbReference type="RefSeq" id="XP_027352833.1">
    <property type="nucleotide sequence ID" value="XM_027497032.1"/>
</dbReference>
<dbReference type="FunFam" id="1.20.120.980:FF:000001">
    <property type="entry name" value="Dipeptidyl peptidase 7"/>
    <property type="match status" value="1"/>
</dbReference>